<dbReference type="InterPro" id="IPR004027">
    <property type="entry name" value="SEC_C_motif"/>
</dbReference>
<gene>
    <name evidence="2" type="ORF">OZSIB_3806</name>
</gene>
<sequence length="86" mass="9486">MPKKGHKKNPIVINVHSATEAQHYAAICAEHGWHFIIGMNPHEPVDLRQLEEARHPPEPLTADARPDRNAPCPCGSGKKFKKCCGA</sequence>
<comment type="caution">
    <text evidence="2">The sequence shown here is derived from an EMBL/GenBank/DDBJ whole genome shotgun (WGS) entry which is preliminary data.</text>
</comment>
<evidence type="ECO:0000313" key="3">
    <source>
        <dbReference type="Proteomes" id="UP000252355"/>
    </source>
</evidence>
<dbReference type="EMBL" id="QOQW01000009">
    <property type="protein sequence ID" value="RCK79937.1"/>
    <property type="molecule type" value="Genomic_DNA"/>
</dbReference>
<name>A0A367ZQ31_9BACT</name>
<evidence type="ECO:0008006" key="4">
    <source>
        <dbReference type="Google" id="ProtNLM"/>
    </source>
</evidence>
<organism evidence="2 3">
    <name type="scientific">Candidatus Ozemobacter sibiricus</name>
    <dbReference type="NCBI Taxonomy" id="2268124"/>
    <lineage>
        <taxon>Bacteria</taxon>
        <taxon>Candidatus Ozemobacteria</taxon>
        <taxon>Candidatus Ozemobacterales</taxon>
        <taxon>Candidatus Ozemobacteraceae</taxon>
        <taxon>Candidatus Ozemobacter</taxon>
    </lineage>
</organism>
<dbReference type="AlphaFoldDB" id="A0A367ZQ31"/>
<dbReference type="PANTHER" id="PTHR33747:SF1">
    <property type="entry name" value="ADENYLATE CYCLASE-ASSOCIATED CAP C-TERMINAL DOMAIN-CONTAINING PROTEIN"/>
    <property type="match status" value="1"/>
</dbReference>
<dbReference type="NCBIfam" id="TIGR04102">
    <property type="entry name" value="SWIM_PBPRA1643"/>
    <property type="match status" value="1"/>
</dbReference>
<dbReference type="SUPFAM" id="SSF103642">
    <property type="entry name" value="Sec-C motif"/>
    <property type="match status" value="1"/>
</dbReference>
<dbReference type="InterPro" id="IPR026368">
    <property type="entry name" value="SWIM_PBPRA1643"/>
</dbReference>
<accession>A0A367ZQ31</accession>
<evidence type="ECO:0000313" key="2">
    <source>
        <dbReference type="EMBL" id="RCK79937.1"/>
    </source>
</evidence>
<reference evidence="2 3" key="1">
    <citation type="submission" date="2018-05" db="EMBL/GenBank/DDBJ databases">
        <title>A metagenomic window into the 2 km-deep terrestrial subsurface aquifer revealed taxonomically and functionally diverse microbial community comprising novel uncultured bacterial lineages.</title>
        <authorList>
            <person name="Kadnikov V.V."/>
            <person name="Mardanov A.V."/>
            <person name="Beletsky A.V."/>
            <person name="Banks D."/>
            <person name="Pimenov N.V."/>
            <person name="Frank Y.A."/>
            <person name="Karnachuk O.V."/>
            <person name="Ravin N.V."/>
        </authorList>
    </citation>
    <scope>NUCLEOTIDE SEQUENCE [LARGE SCALE GENOMIC DNA]</scope>
    <source>
        <strain evidence="2">BY5</strain>
    </source>
</reference>
<protein>
    <recommendedName>
        <fullName evidence="4">Protein export cytoplasm protein SecA ATPase RNA helicase</fullName>
    </recommendedName>
</protein>
<proteinExistence type="predicted"/>
<dbReference type="Gene3D" id="3.10.450.50">
    <property type="match status" value="1"/>
</dbReference>
<dbReference type="Pfam" id="PF02810">
    <property type="entry name" value="SEC-C"/>
    <property type="match status" value="1"/>
</dbReference>
<evidence type="ECO:0000256" key="1">
    <source>
        <dbReference type="SAM" id="MobiDB-lite"/>
    </source>
</evidence>
<dbReference type="PANTHER" id="PTHR33747">
    <property type="entry name" value="UPF0225 PROTEIN SCO1677"/>
    <property type="match status" value="1"/>
</dbReference>
<dbReference type="Proteomes" id="UP000252355">
    <property type="component" value="Unassembled WGS sequence"/>
</dbReference>
<feature type="region of interest" description="Disordered" evidence="1">
    <location>
        <begin position="56"/>
        <end position="79"/>
    </location>
</feature>